<reference evidence="3 4" key="1">
    <citation type="journal article" date="2021" name="Sci. Rep.">
        <title>The genome of the diatom Chaetoceros tenuissimus carries an ancient integrated fragment of an extant virus.</title>
        <authorList>
            <person name="Hongo Y."/>
            <person name="Kimura K."/>
            <person name="Takaki Y."/>
            <person name="Yoshida Y."/>
            <person name="Baba S."/>
            <person name="Kobayashi G."/>
            <person name="Nagasaki K."/>
            <person name="Hano T."/>
            <person name="Tomaru Y."/>
        </authorList>
    </citation>
    <scope>NUCLEOTIDE SEQUENCE [LARGE SCALE GENOMIC DNA]</scope>
    <source>
        <strain evidence="3 4">NIES-3715</strain>
    </source>
</reference>
<dbReference type="Proteomes" id="UP001054902">
    <property type="component" value="Unassembled WGS sequence"/>
</dbReference>
<name>A0AAD3H733_9STRA</name>
<dbReference type="AlphaFoldDB" id="A0AAD3H733"/>
<feature type="transmembrane region" description="Helical" evidence="2">
    <location>
        <begin position="858"/>
        <end position="882"/>
    </location>
</feature>
<comment type="caution">
    <text evidence="3">The sequence shown here is derived from an EMBL/GenBank/DDBJ whole genome shotgun (WGS) entry which is preliminary data.</text>
</comment>
<gene>
    <name evidence="3" type="ORF">CTEN210_09296</name>
</gene>
<evidence type="ECO:0000256" key="2">
    <source>
        <dbReference type="SAM" id="Phobius"/>
    </source>
</evidence>
<keyword evidence="2" id="KW-0812">Transmembrane</keyword>
<evidence type="ECO:0000313" key="4">
    <source>
        <dbReference type="Proteomes" id="UP001054902"/>
    </source>
</evidence>
<keyword evidence="4" id="KW-1185">Reference proteome</keyword>
<evidence type="ECO:0000256" key="1">
    <source>
        <dbReference type="SAM" id="MobiDB-lite"/>
    </source>
</evidence>
<sequence length="914" mass="100897">MNRVLWKGMYMDGKAKLFVELAGGNAGSIHATCDANSVLQKLSGPDKFQKEGSSTLQYNLYDIHNPSQYLKGEDAIVVEKGPYKLKKHTFKYGVSFKQSTLTSDASNSNSAIEFNEGDLYIPLDQNTNVKTTKMVRSESDLSLSWEDGTIEDVASYNKETPAHLSMTDEITNLSPIYQSLLGEVNDELSLALSFVCTPAQIENILSADTKAQCLEHEMNDMTKVDCSCCMTRAMYDTKGSPAGVTVCDEILKDSDVIMSDLSRLAYYDGGVVVKEAGEEEYTGGASFVKTLYEQDKIYSPVIQTHSVNDWLFGHPSAYMGKVLPSIYMSKAKELLSGQTSENEDVAKEILTGQLDSELPFPLGDIATYTEQVGSVCEAQCKEPVTKSDNPLDYMCEDTADERYDLDDVNKVLLGGISCKPYSSTYATKQMCIDIDSALAGDSSKTGYEQCKCANGGDYSTSGCCLAAGMINGRDLTAEGCLYPVEGKSAEALVLKEKDSVKDTKTTQFVCPVKASAEVPILSAAELSTFGHYEEYEGVTENVIYHHTGNPRMRQTDHADVTKTDVTAKVKASSSEYFKPTGLTGFFVEHSLTNGHTHKGSVDIFKKETKASMAYTEDWGVRAILCDPRDSKDFCHVVSRLRPSKTAFNFTVDANVGTGLPYDGLEPIGLLQGPTSKGRPTYFHNPLYLYGDDEILSQKDNSHVDYSQEGNGLKLYRPNVESPGDFSEDSTKFELITSESRKKLAVVDDELLDQLEFESYIDVEPATGTGVRSNFRHGISHSIWECDPDTNDKCKVAQEGICYESKYPCSAANVLTPHVVGGKILPFVWYEDKTLHSSDEEIIYFTSVADKYRKLQQSYGIWIVYLITITWCVFFPLAFKIMWAAEEKSWMKEGNVEKKGPLASNASSMSSQAES</sequence>
<proteinExistence type="predicted"/>
<keyword evidence="2" id="KW-1133">Transmembrane helix</keyword>
<accession>A0AAD3H733</accession>
<organism evidence="3 4">
    <name type="scientific">Chaetoceros tenuissimus</name>
    <dbReference type="NCBI Taxonomy" id="426638"/>
    <lineage>
        <taxon>Eukaryota</taxon>
        <taxon>Sar</taxon>
        <taxon>Stramenopiles</taxon>
        <taxon>Ochrophyta</taxon>
        <taxon>Bacillariophyta</taxon>
        <taxon>Coscinodiscophyceae</taxon>
        <taxon>Chaetocerotophycidae</taxon>
        <taxon>Chaetocerotales</taxon>
        <taxon>Chaetocerotaceae</taxon>
        <taxon>Chaetoceros</taxon>
    </lineage>
</organism>
<protein>
    <submittedName>
        <fullName evidence="3">Uncharacterized protein</fullName>
    </submittedName>
</protein>
<feature type="compositionally biased region" description="Low complexity" evidence="1">
    <location>
        <begin position="902"/>
        <end position="914"/>
    </location>
</feature>
<keyword evidence="2" id="KW-0472">Membrane</keyword>
<dbReference type="EMBL" id="BLLK01000046">
    <property type="protein sequence ID" value="GFH52820.1"/>
    <property type="molecule type" value="Genomic_DNA"/>
</dbReference>
<evidence type="ECO:0000313" key="3">
    <source>
        <dbReference type="EMBL" id="GFH52820.1"/>
    </source>
</evidence>
<feature type="region of interest" description="Disordered" evidence="1">
    <location>
        <begin position="895"/>
        <end position="914"/>
    </location>
</feature>